<evidence type="ECO:0000256" key="2">
    <source>
        <dbReference type="SAM" id="Phobius"/>
    </source>
</evidence>
<sequence length="120" mass="14171">MPATTNPAFFKWWEVALFLVVAFIWVQILLFVLRFLVDWQITRARETEQRERRAALAAAAQQDREWLEMMNGHRFQTAIQAQEPATPVRRGAESRAQLRRELEADLAKLEEMDKQNKDEE</sequence>
<name>A0A8H7IWL0_9PLEO</name>
<keyword evidence="2" id="KW-0812">Transmembrane</keyword>
<feature type="transmembrane region" description="Helical" evidence="2">
    <location>
        <begin position="12"/>
        <end position="37"/>
    </location>
</feature>
<evidence type="ECO:0000313" key="3">
    <source>
        <dbReference type="EMBL" id="KAF9692473.1"/>
    </source>
</evidence>
<protein>
    <submittedName>
        <fullName evidence="3">Uncharacterized protein</fullName>
    </submittedName>
</protein>
<organism evidence="3 4">
    <name type="scientific">Ascochyta lentis</name>
    <dbReference type="NCBI Taxonomy" id="205686"/>
    <lineage>
        <taxon>Eukaryota</taxon>
        <taxon>Fungi</taxon>
        <taxon>Dikarya</taxon>
        <taxon>Ascomycota</taxon>
        <taxon>Pezizomycotina</taxon>
        <taxon>Dothideomycetes</taxon>
        <taxon>Pleosporomycetidae</taxon>
        <taxon>Pleosporales</taxon>
        <taxon>Pleosporineae</taxon>
        <taxon>Didymellaceae</taxon>
        <taxon>Ascochyta</taxon>
    </lineage>
</organism>
<keyword evidence="2" id="KW-1133">Transmembrane helix</keyword>
<gene>
    <name evidence="3" type="ORF">EKO04_009752</name>
</gene>
<keyword evidence="4" id="KW-1185">Reference proteome</keyword>
<keyword evidence="2" id="KW-0472">Membrane</keyword>
<feature type="coiled-coil region" evidence="1">
    <location>
        <begin position="92"/>
        <end position="119"/>
    </location>
</feature>
<reference evidence="3" key="1">
    <citation type="submission" date="2018-12" db="EMBL/GenBank/DDBJ databases">
        <authorList>
            <person name="Syme R.A."/>
            <person name="Farfan-Caceres L."/>
            <person name="Lichtenzveig J."/>
        </authorList>
    </citation>
    <scope>NUCLEOTIDE SEQUENCE</scope>
    <source>
        <strain evidence="3">Al4</strain>
    </source>
</reference>
<reference evidence="3" key="2">
    <citation type="submission" date="2020-09" db="EMBL/GenBank/DDBJ databases">
        <title>Reference genome assembly for Australian Ascochyta lentis isolate Al4.</title>
        <authorList>
            <person name="Lee R.C."/>
            <person name="Farfan-Caceres L.M."/>
            <person name="Debler J.W."/>
            <person name="Williams A.H."/>
            <person name="Henares B.M."/>
        </authorList>
    </citation>
    <scope>NUCLEOTIDE SEQUENCE</scope>
    <source>
        <strain evidence="3">Al4</strain>
    </source>
</reference>
<proteinExistence type="predicted"/>
<dbReference type="Proteomes" id="UP000651452">
    <property type="component" value="Unassembled WGS sequence"/>
</dbReference>
<dbReference type="AlphaFoldDB" id="A0A8H7IWL0"/>
<evidence type="ECO:0000256" key="1">
    <source>
        <dbReference type="SAM" id="Coils"/>
    </source>
</evidence>
<dbReference type="OrthoDB" id="10502551at2759"/>
<comment type="caution">
    <text evidence="3">The sequence shown here is derived from an EMBL/GenBank/DDBJ whole genome shotgun (WGS) entry which is preliminary data.</text>
</comment>
<dbReference type="EMBL" id="RZGK01000018">
    <property type="protein sequence ID" value="KAF9692473.1"/>
    <property type="molecule type" value="Genomic_DNA"/>
</dbReference>
<evidence type="ECO:0000313" key="4">
    <source>
        <dbReference type="Proteomes" id="UP000651452"/>
    </source>
</evidence>
<accession>A0A8H7IWL0</accession>
<keyword evidence="1" id="KW-0175">Coiled coil</keyword>